<accession>A0ABV5DYG6</accession>
<protein>
    <submittedName>
        <fullName evidence="2">Uncharacterized protein</fullName>
    </submittedName>
</protein>
<reference evidence="2 3" key="1">
    <citation type="submission" date="2024-01" db="EMBL/GenBank/DDBJ databases">
        <title>Genome mining of biosynthetic gene clusters to explore secondary metabolites of Streptomyces sp.</title>
        <authorList>
            <person name="Baig A."/>
            <person name="Ajitkumar Shintre N."/>
            <person name="Kumar H."/>
            <person name="Anbarasu A."/>
            <person name="Ramaiah S."/>
        </authorList>
    </citation>
    <scope>NUCLEOTIDE SEQUENCE [LARGE SCALE GENOMIC DNA]</scope>
    <source>
        <strain evidence="2 3">A01</strain>
    </source>
</reference>
<feature type="compositionally biased region" description="Basic and acidic residues" evidence="1">
    <location>
        <begin position="684"/>
        <end position="710"/>
    </location>
</feature>
<feature type="compositionally biased region" description="Polar residues" evidence="1">
    <location>
        <begin position="636"/>
        <end position="650"/>
    </location>
</feature>
<feature type="compositionally biased region" description="Gly residues" evidence="1">
    <location>
        <begin position="365"/>
        <end position="375"/>
    </location>
</feature>
<dbReference type="InterPro" id="IPR049762">
    <property type="entry name" value="PoNe_dom"/>
</dbReference>
<feature type="compositionally biased region" description="Polar residues" evidence="1">
    <location>
        <begin position="378"/>
        <end position="387"/>
    </location>
</feature>
<dbReference type="EMBL" id="JAYMRS010000006">
    <property type="protein sequence ID" value="MFB8769591.1"/>
    <property type="molecule type" value="Genomic_DNA"/>
</dbReference>
<evidence type="ECO:0000313" key="3">
    <source>
        <dbReference type="Proteomes" id="UP001585053"/>
    </source>
</evidence>
<dbReference type="Proteomes" id="UP001585053">
    <property type="component" value="Unassembled WGS sequence"/>
</dbReference>
<feature type="region of interest" description="Disordered" evidence="1">
    <location>
        <begin position="365"/>
        <end position="392"/>
    </location>
</feature>
<feature type="region of interest" description="Disordered" evidence="1">
    <location>
        <begin position="1046"/>
        <end position="1069"/>
    </location>
</feature>
<comment type="caution">
    <text evidence="2">The sequence shown here is derived from an EMBL/GenBank/DDBJ whole genome shotgun (WGS) entry which is preliminary data.</text>
</comment>
<gene>
    <name evidence="2" type="ORF">VSQ78_17930</name>
</gene>
<feature type="compositionally biased region" description="Basic and acidic residues" evidence="1">
    <location>
        <begin position="452"/>
        <end position="473"/>
    </location>
</feature>
<feature type="compositionally biased region" description="Polar residues" evidence="1">
    <location>
        <begin position="598"/>
        <end position="626"/>
    </location>
</feature>
<proteinExistence type="predicted"/>
<organism evidence="2 3">
    <name type="scientific">Nocardiopsis alba</name>
    <dbReference type="NCBI Taxonomy" id="53437"/>
    <lineage>
        <taxon>Bacteria</taxon>
        <taxon>Bacillati</taxon>
        <taxon>Actinomycetota</taxon>
        <taxon>Actinomycetes</taxon>
        <taxon>Streptosporangiales</taxon>
        <taxon>Nocardiopsidaceae</taxon>
        <taxon>Nocardiopsis</taxon>
    </lineage>
</organism>
<evidence type="ECO:0000256" key="1">
    <source>
        <dbReference type="SAM" id="MobiDB-lite"/>
    </source>
</evidence>
<feature type="compositionally biased region" description="Basic and acidic residues" evidence="1">
    <location>
        <begin position="651"/>
        <end position="669"/>
    </location>
</feature>
<evidence type="ECO:0000313" key="2">
    <source>
        <dbReference type="EMBL" id="MFB8769591.1"/>
    </source>
</evidence>
<feature type="compositionally biased region" description="Gly residues" evidence="1">
    <location>
        <begin position="430"/>
        <end position="444"/>
    </location>
</feature>
<feature type="region of interest" description="Disordered" evidence="1">
    <location>
        <begin position="936"/>
        <end position="964"/>
    </location>
</feature>
<dbReference type="RefSeq" id="WP_376737582.1">
    <property type="nucleotide sequence ID" value="NZ_JAYMRS010000006.1"/>
</dbReference>
<feature type="region of interest" description="Disordered" evidence="1">
    <location>
        <begin position="427"/>
        <end position="718"/>
    </location>
</feature>
<feature type="compositionally biased region" description="Basic and acidic residues" evidence="1">
    <location>
        <begin position="527"/>
        <end position="538"/>
    </location>
</feature>
<name>A0ABV5DYG6_9ACTN</name>
<sequence>MTGILDVPAPLQDCNGLIDPSAFPIPTTDHVELRNQASALRKAGKGVAETGEDIVSTWGGLSACYTAPESEDLLGALAPVSANGSDVESGTDRAAGALEDFADEVREIKMEWNDLRNRAAAFRERMLSEEDWKKSDHWFTSTSSNVEKSNAYRDEALALIKWYERAQRICANTISRGIVGRTVFVRGSSSQATTNPDAFVFDTIDTDADIPSVWGEPGTADQYWHQDALDAVWDFGVDAVQGTGAMLGMHSSEGWFEMSWGDALKEYHWDNLTSAASLIGMYDAETDSLGWSGTDTIHGAWRDLAHSVVPWEEWGDRPGYVIGTAALNVVGLVGGAALTATGVGAVVGVPLMAWRGMSIVDGMGGSGSRGAGGDGVETNISSPSMNLPNFGGNGSPVANLNFDASDLSGFDPRQVSEIGASLERLYNSQQGGGAGSGETAGGGRPAPSRPIGQDRSETSGPERRPAEDPRVDDMLTFEDIVNHPDNATLGDRLRTENQRALDQVDRDNKTRSNDTPASDEGTWTAREIIDGPEGDRSRVLTPAGGGHNDTFDASAANKPPSSPLHARADGIDGPGSGRGPGNEASGNNRGGDHGANMSDRSPTAHNQDGTGPTRNNLDDGASSNGNGRDVPGQAIRDTSTARSDSDQGPTSRRDDSTTERNGRGEDRTDTSPSPQPTPVSDGPHGSRGERDANEQGPATERDRTSADNDKPISVPADRFDAQTKAWDLLEKMDLGTGKTFDKNFVDLVNSKKYGPLIEAAFYKSDGTRFRASYQVGGQSIPTLTRADKNDPWVSRDSLPKPDPPKYLIGKIEGTRSGITQVILQKLDKFADLRQISLTAYNPLDRIVQSIKKNNNGAKVSPFKEMIAGVREARRPMGAMKTRLTEQFGEGAAERAVRDNFTGKKHTFEEVRKDRHGRDVLDEDGKPIVDSETRILPKVKEGTPENPNPIPPSENAPKNGNDQFDQIWRGEDGEFIIVEAKSSQSTELGERTVRVDGELKRVSQGSREYFDDILEAMIERGGEEKKLAREIKQMLAQKPEKIHYVEARGKPGDSGDYQGNSMKFFDISED</sequence>
<keyword evidence="3" id="KW-1185">Reference proteome</keyword>
<feature type="compositionally biased region" description="Basic and acidic residues" evidence="1">
    <location>
        <begin position="491"/>
        <end position="512"/>
    </location>
</feature>
<dbReference type="CDD" id="cd20739">
    <property type="entry name" value="PoNe_DUF637"/>
    <property type="match status" value="1"/>
</dbReference>